<organism evidence="4 5">
    <name type="scientific">Cherax quadricarinatus</name>
    <name type="common">Australian red claw crayfish</name>
    <dbReference type="NCBI Taxonomy" id="27406"/>
    <lineage>
        <taxon>Eukaryota</taxon>
        <taxon>Metazoa</taxon>
        <taxon>Ecdysozoa</taxon>
        <taxon>Arthropoda</taxon>
        <taxon>Crustacea</taxon>
        <taxon>Multicrustacea</taxon>
        <taxon>Malacostraca</taxon>
        <taxon>Eumalacostraca</taxon>
        <taxon>Eucarida</taxon>
        <taxon>Decapoda</taxon>
        <taxon>Pleocyemata</taxon>
        <taxon>Astacidea</taxon>
        <taxon>Parastacoidea</taxon>
        <taxon>Parastacidae</taxon>
        <taxon>Cherax</taxon>
    </lineage>
</organism>
<dbReference type="InterPro" id="IPR023750">
    <property type="entry name" value="RbsD-like_sf"/>
</dbReference>
<proteinExistence type="predicted"/>
<dbReference type="Gene3D" id="3.40.1650.10">
    <property type="entry name" value="RbsD-like domain"/>
    <property type="match status" value="1"/>
</dbReference>
<dbReference type="EMBL" id="JARKIK010000021">
    <property type="protein sequence ID" value="KAK8744868.1"/>
    <property type="molecule type" value="Genomic_DNA"/>
</dbReference>
<keyword evidence="1" id="KW-0413">Isomerase</keyword>
<dbReference type="PANTHER" id="PTHR31690">
    <property type="entry name" value="FUCOSE MUTAROTASE"/>
    <property type="match status" value="1"/>
</dbReference>
<dbReference type="InterPro" id="IPR050443">
    <property type="entry name" value="RbsD/FucU_mutarotase"/>
</dbReference>
<comment type="caution">
    <text evidence="4">The sequence shown here is derived from an EMBL/GenBank/DDBJ whole genome shotgun (WGS) entry which is preliminary data.</text>
</comment>
<dbReference type="SUPFAM" id="SSF102546">
    <property type="entry name" value="RbsD-like"/>
    <property type="match status" value="1"/>
</dbReference>
<dbReference type="PANTHER" id="PTHR31690:SF4">
    <property type="entry name" value="FUCOSE MUTAROTASE"/>
    <property type="match status" value="1"/>
</dbReference>
<protein>
    <recommendedName>
        <fullName evidence="3">L-fucose mutarotase</fullName>
        <ecNumber evidence="3">5.1.3.29</ecNumber>
    </recommendedName>
</protein>
<evidence type="ECO:0000313" key="4">
    <source>
        <dbReference type="EMBL" id="KAK8744868.1"/>
    </source>
</evidence>
<dbReference type="InterPro" id="IPR007721">
    <property type="entry name" value="RbsD_FucU"/>
</dbReference>
<evidence type="ECO:0000256" key="2">
    <source>
        <dbReference type="ARBA" id="ARBA00036324"/>
    </source>
</evidence>
<evidence type="ECO:0000313" key="5">
    <source>
        <dbReference type="Proteomes" id="UP001445076"/>
    </source>
</evidence>
<gene>
    <name evidence="4" type="ORF">OTU49_000656</name>
</gene>
<name>A0AAW0XK01_CHEQU</name>
<sequence length="128" mass="14360">LSPCTVLADINFPTHSICSSEGGPKEYRADGLSIPELLDAMLTFMPLDAYDDHPVQLMDMTDADKAKGMKLSIWEEYSRICNKHQPPAVTLKMVERFEFYEKAKKAYAIIQTGETAPYANILLKRGVC</sequence>
<accession>A0AAW0XK01</accession>
<dbReference type="AlphaFoldDB" id="A0AAW0XK01"/>
<keyword evidence="5" id="KW-1185">Reference proteome</keyword>
<dbReference type="EC" id="5.1.3.29" evidence="3"/>
<feature type="non-terminal residue" evidence="4">
    <location>
        <position position="1"/>
    </location>
</feature>
<reference evidence="4 5" key="1">
    <citation type="journal article" date="2024" name="BMC Genomics">
        <title>Genome assembly of redclaw crayfish (Cherax quadricarinatus) provides insights into its immune adaptation and hypoxia tolerance.</title>
        <authorList>
            <person name="Liu Z."/>
            <person name="Zheng J."/>
            <person name="Li H."/>
            <person name="Fang K."/>
            <person name="Wang S."/>
            <person name="He J."/>
            <person name="Zhou D."/>
            <person name="Weng S."/>
            <person name="Chi M."/>
            <person name="Gu Z."/>
            <person name="He J."/>
            <person name="Li F."/>
            <person name="Wang M."/>
        </authorList>
    </citation>
    <scope>NUCLEOTIDE SEQUENCE [LARGE SCALE GENOMIC DNA]</scope>
    <source>
        <strain evidence="4">ZL_2023a</strain>
    </source>
</reference>
<dbReference type="GO" id="GO:0042806">
    <property type="term" value="F:fucose binding"/>
    <property type="evidence" value="ECO:0007669"/>
    <property type="project" value="TreeGrafter"/>
</dbReference>
<dbReference type="Proteomes" id="UP001445076">
    <property type="component" value="Unassembled WGS sequence"/>
</dbReference>
<dbReference type="GO" id="GO:0006004">
    <property type="term" value="P:fucose metabolic process"/>
    <property type="evidence" value="ECO:0007669"/>
    <property type="project" value="TreeGrafter"/>
</dbReference>
<evidence type="ECO:0000256" key="1">
    <source>
        <dbReference type="ARBA" id="ARBA00023235"/>
    </source>
</evidence>
<dbReference type="Pfam" id="PF05025">
    <property type="entry name" value="RbsD_FucU"/>
    <property type="match status" value="1"/>
</dbReference>
<comment type="catalytic activity">
    <reaction evidence="2">
        <text>alpha-L-fucose = beta-L-fucose</text>
        <dbReference type="Rhea" id="RHEA:25580"/>
        <dbReference type="ChEBI" id="CHEBI:42548"/>
        <dbReference type="ChEBI" id="CHEBI:42589"/>
        <dbReference type="EC" id="5.1.3.29"/>
    </reaction>
</comment>
<evidence type="ECO:0000256" key="3">
    <source>
        <dbReference type="ARBA" id="ARBA00038859"/>
    </source>
</evidence>
<dbReference type="GO" id="GO:0036373">
    <property type="term" value="F:L-fucose mutarotase activity"/>
    <property type="evidence" value="ECO:0007669"/>
    <property type="project" value="UniProtKB-EC"/>
</dbReference>